<accession>A0A975GH37</accession>
<reference evidence="1" key="1">
    <citation type="journal article" date="2021" name="Microb. Physiol.">
        <title>Proteogenomic Insights into the Physiology of Marine, Sulfate-Reducing, Filamentous Desulfonema limicola and Desulfonema magnum.</title>
        <authorList>
            <person name="Schnaars V."/>
            <person name="Wohlbrand L."/>
            <person name="Scheve S."/>
            <person name="Hinrichs C."/>
            <person name="Reinhardt R."/>
            <person name="Rabus R."/>
        </authorList>
    </citation>
    <scope>NUCLEOTIDE SEQUENCE</scope>
    <source>
        <strain evidence="1">5ac10</strain>
    </source>
</reference>
<dbReference type="Proteomes" id="UP000663720">
    <property type="component" value="Chromosome"/>
</dbReference>
<sequence>MELIPLNLIYDYPVYWSKFKVLRDFVQNFYDAVQWSKWENQFSHNLSGGMLNLTARNVGFSYDWLLHIGASTKRDDFGTYAGYFGEGFKIASLCAIRDHSWNVEVFSRDWELSVVTTDIDVDGRRLKSLAYRIRQNKKKKTDTLLRIYPFRDESLINSVLLSFYYPGNPLFGKKIWESKDCAVYFRSKEQKPDRYPTTYDDSGQGIVFAGYQALGSFQYPLIFCLHNYRYNDRERNTFYRMDVVKLIENVTSKLSPEASAEVLLALKSRWYDRPQKKYDFESWYDIIQTLVRNIAGSARQTLAWKEAYPNLLAARQVKRNDLYKYNRRRQALDWLRSSGQSFRLVQEAFLKLGYPTLEDACEQNDGFSVTRDPAASEKRRIEMIEQLVCALLPDLFTKIELPPCRIIKSERAVWQGMASCVQLAAPLHNFRGISIRYQLPYVAIKQSLLHPDTFGEALSTYIHELAHMFGGDRSASFSRSLSELMEVILSNTRLIAQWQKRWENYSEVEISTCT</sequence>
<protein>
    <submittedName>
        <fullName evidence="1">Uncharacterized protein</fullName>
    </submittedName>
</protein>
<organism evidence="1 2">
    <name type="scientific">Desulfonema limicola</name>
    <dbReference type="NCBI Taxonomy" id="45656"/>
    <lineage>
        <taxon>Bacteria</taxon>
        <taxon>Pseudomonadati</taxon>
        <taxon>Thermodesulfobacteriota</taxon>
        <taxon>Desulfobacteria</taxon>
        <taxon>Desulfobacterales</taxon>
        <taxon>Desulfococcaceae</taxon>
        <taxon>Desulfonema</taxon>
    </lineage>
</organism>
<evidence type="ECO:0000313" key="2">
    <source>
        <dbReference type="Proteomes" id="UP000663720"/>
    </source>
</evidence>
<dbReference type="KEGG" id="dli:dnl_32070"/>
<name>A0A975GH37_9BACT</name>
<keyword evidence="2" id="KW-1185">Reference proteome</keyword>
<dbReference type="AlphaFoldDB" id="A0A975GH37"/>
<evidence type="ECO:0000313" key="1">
    <source>
        <dbReference type="EMBL" id="QTA80892.1"/>
    </source>
</evidence>
<dbReference type="EMBL" id="CP061799">
    <property type="protein sequence ID" value="QTA80892.1"/>
    <property type="molecule type" value="Genomic_DNA"/>
</dbReference>
<gene>
    <name evidence="1" type="ORF">dnl_32070</name>
</gene>
<proteinExistence type="predicted"/>